<proteinExistence type="predicted"/>
<dbReference type="Gene3D" id="3.40.50.300">
    <property type="entry name" value="P-loop containing nucleotide triphosphate hydrolases"/>
    <property type="match status" value="1"/>
</dbReference>
<evidence type="ECO:0000313" key="2">
    <source>
        <dbReference type="EMBL" id="MFC5059000.1"/>
    </source>
</evidence>
<dbReference type="Proteomes" id="UP001595833">
    <property type="component" value="Unassembled WGS sequence"/>
</dbReference>
<dbReference type="RefSeq" id="WP_344039933.1">
    <property type="nucleotide sequence ID" value="NZ_BAAAKE010000019.1"/>
</dbReference>
<evidence type="ECO:0000259" key="1">
    <source>
        <dbReference type="PROSITE" id="PS50837"/>
    </source>
</evidence>
<keyword evidence="3" id="KW-1185">Reference proteome</keyword>
<reference evidence="3" key="1">
    <citation type="journal article" date="2019" name="Int. J. Syst. Evol. Microbiol.">
        <title>The Global Catalogue of Microorganisms (GCM) 10K type strain sequencing project: providing services to taxonomists for standard genome sequencing and annotation.</title>
        <authorList>
            <consortium name="The Broad Institute Genomics Platform"/>
            <consortium name="The Broad Institute Genome Sequencing Center for Infectious Disease"/>
            <person name="Wu L."/>
            <person name="Ma J."/>
        </authorList>
    </citation>
    <scope>NUCLEOTIDE SEQUENCE [LARGE SCALE GENOMIC DNA]</scope>
    <source>
        <strain evidence="3">KCTC 12848</strain>
    </source>
</reference>
<feature type="domain" description="NACHT" evidence="1">
    <location>
        <begin position="222"/>
        <end position="343"/>
    </location>
</feature>
<gene>
    <name evidence="2" type="ORF">ACFPFM_35250</name>
</gene>
<protein>
    <submittedName>
        <fullName evidence="2">NACHT domain-containing protein</fullName>
    </submittedName>
</protein>
<name>A0ABV9Y8G2_9PSEU</name>
<dbReference type="InterPro" id="IPR027417">
    <property type="entry name" value="P-loop_NTPase"/>
</dbReference>
<dbReference type="PROSITE" id="PS50837">
    <property type="entry name" value="NACHT"/>
    <property type="match status" value="1"/>
</dbReference>
<dbReference type="PANTHER" id="PTHR46844">
    <property type="entry name" value="SLR5058 PROTEIN"/>
    <property type="match status" value="1"/>
</dbReference>
<sequence length="871" mass="97193">MTGIEAAAGRTAAKAGGKLLGAAHRHLRRKKVRRDSRALVAREVADRFLGSLGGERAERFLRYLGSPDFEEVALQLTLWRLLRDQEAGEIEPTLREEIRLGLRHAVGLDPEQLTVGADVVLASLVVAVEEECRGLGAGAVDEVTAAGVAHLAAAAAANTELLRRVESPAAFHSFGERLRKQVAEDHAVIRMPHLGLHRSVPYSQLYVQPSLDGVADLVAPGRRTVVLGDPGAGKSTLAAKLAHDIAVAEDGRVPFLLVLRNFTTSFRRGGKGLAWYLGKGCQEPYNITPPEDAVEYLLGNGRAVVILDGVDELMEPELRQRFARLVESFTRLYPLVPVVVTARKIGYGDAPLDSGLFTTGVISPFDEERVGRYARNWFALSESVPERERPALAEAFLLESGTIGELRSNPLLLALLCNMFAYEHYIPGNLAQVYEKCALMLFEQWDRSRGIHDPLRFQGRLRSAIGYLAWQQFTAPGSNTGWPHGRVVRMLGDFLQRTKGHLPGEAEEEAERFVEFCSGRPWVLTDIGGGREEPRYGFAHRTFMEFFAAEHLVRTRSTPEALWEVLKPYQNEAMSDVVRQLALQQFDRNHEDGASAVLRLAAEGDGHALHMAGQALHYLTPTPAVLRLLGDRLARNAASQPAEEQFRYWRTDEHRERAVLRDVPLQLAWRGLPTNRQALHEAATAFLRRLIRQGDDAAHLAWLRLGLDRSEVADWVNSNALAIFACPDLDLGTVIDRFGLEVLYLTDGVNPKLLNNGDLASALDARTLIEAELPWVTGKWWAELPTDVPDLWFGTDDADLLHLINLPLLESFERHPERFGRIADVFMDLVQARSDSWSGKEVPEFLRRRGVSDEVVDFIDRWMWREFDVIG</sequence>
<dbReference type="EMBL" id="JBHSJB010000035">
    <property type="protein sequence ID" value="MFC5059000.1"/>
    <property type="molecule type" value="Genomic_DNA"/>
</dbReference>
<dbReference type="PANTHER" id="PTHR46844:SF1">
    <property type="entry name" value="SLR5058 PROTEIN"/>
    <property type="match status" value="1"/>
</dbReference>
<evidence type="ECO:0000313" key="3">
    <source>
        <dbReference type="Proteomes" id="UP001595833"/>
    </source>
</evidence>
<comment type="caution">
    <text evidence="2">The sequence shown here is derived from an EMBL/GenBank/DDBJ whole genome shotgun (WGS) entry which is preliminary data.</text>
</comment>
<accession>A0ABV9Y8G2</accession>
<dbReference type="SUPFAM" id="SSF52540">
    <property type="entry name" value="P-loop containing nucleoside triphosphate hydrolases"/>
    <property type="match status" value="1"/>
</dbReference>
<dbReference type="InterPro" id="IPR007111">
    <property type="entry name" value="NACHT_NTPase"/>
</dbReference>
<dbReference type="Pfam" id="PF05729">
    <property type="entry name" value="NACHT"/>
    <property type="match status" value="1"/>
</dbReference>
<organism evidence="2 3">
    <name type="scientific">Saccharothrix xinjiangensis</name>
    <dbReference type="NCBI Taxonomy" id="204798"/>
    <lineage>
        <taxon>Bacteria</taxon>
        <taxon>Bacillati</taxon>
        <taxon>Actinomycetota</taxon>
        <taxon>Actinomycetes</taxon>
        <taxon>Pseudonocardiales</taxon>
        <taxon>Pseudonocardiaceae</taxon>
        <taxon>Saccharothrix</taxon>
    </lineage>
</organism>